<feature type="domain" description="HTH cro/C1-type" evidence="2">
    <location>
        <begin position="9"/>
        <end position="63"/>
    </location>
</feature>
<dbReference type="SMART" id="SM00530">
    <property type="entry name" value="HTH_XRE"/>
    <property type="match status" value="1"/>
</dbReference>
<dbReference type="InterPro" id="IPR010359">
    <property type="entry name" value="IrrE_HExxH"/>
</dbReference>
<evidence type="ECO:0000256" key="1">
    <source>
        <dbReference type="ARBA" id="ARBA00007227"/>
    </source>
</evidence>
<comment type="similarity">
    <text evidence="1">Belongs to the short-chain fatty acyl-CoA assimilation regulator (ScfR) family.</text>
</comment>
<dbReference type="Pfam" id="PF06114">
    <property type="entry name" value="Peptidase_M78"/>
    <property type="match status" value="1"/>
</dbReference>
<evidence type="ECO:0000259" key="2">
    <source>
        <dbReference type="PROSITE" id="PS50943"/>
    </source>
</evidence>
<dbReference type="EMBL" id="BLAF01000061">
    <property type="protein sequence ID" value="GES25029.1"/>
    <property type="molecule type" value="Genomic_DNA"/>
</dbReference>
<dbReference type="GO" id="GO:0003677">
    <property type="term" value="F:DNA binding"/>
    <property type="evidence" value="ECO:0007669"/>
    <property type="project" value="InterPro"/>
</dbReference>
<accession>A0A5M3XYI9</accession>
<organism evidence="3 4">
    <name type="scientific">Acrocarpospora pleiomorpha</name>
    <dbReference type="NCBI Taxonomy" id="90975"/>
    <lineage>
        <taxon>Bacteria</taxon>
        <taxon>Bacillati</taxon>
        <taxon>Actinomycetota</taxon>
        <taxon>Actinomycetes</taxon>
        <taxon>Streptosporangiales</taxon>
        <taxon>Streptosporangiaceae</taxon>
        <taxon>Acrocarpospora</taxon>
    </lineage>
</organism>
<dbReference type="InterPro" id="IPR010982">
    <property type="entry name" value="Lambda_DNA-bd_dom_sf"/>
</dbReference>
<proteinExistence type="inferred from homology"/>
<name>A0A5M3XYI9_9ACTN</name>
<dbReference type="InterPro" id="IPR052345">
    <property type="entry name" value="Rad_response_metalloprotease"/>
</dbReference>
<dbReference type="Gene3D" id="1.10.260.40">
    <property type="entry name" value="lambda repressor-like DNA-binding domains"/>
    <property type="match status" value="1"/>
</dbReference>
<dbReference type="SUPFAM" id="SSF47413">
    <property type="entry name" value="lambda repressor-like DNA-binding domains"/>
    <property type="match status" value="1"/>
</dbReference>
<dbReference type="InterPro" id="IPR001387">
    <property type="entry name" value="Cro/C1-type_HTH"/>
</dbReference>
<evidence type="ECO:0000313" key="3">
    <source>
        <dbReference type="EMBL" id="GES25029.1"/>
    </source>
</evidence>
<dbReference type="RefSeq" id="WP_155349831.1">
    <property type="nucleotide sequence ID" value="NZ_BAAAHM010000014.1"/>
</dbReference>
<evidence type="ECO:0000313" key="4">
    <source>
        <dbReference type="Proteomes" id="UP000377595"/>
    </source>
</evidence>
<dbReference type="AlphaFoldDB" id="A0A5M3XYI9"/>
<dbReference type="PANTHER" id="PTHR43236">
    <property type="entry name" value="ANTITOXIN HIGA1"/>
    <property type="match status" value="1"/>
</dbReference>
<dbReference type="PROSITE" id="PS50943">
    <property type="entry name" value="HTH_CROC1"/>
    <property type="match status" value="1"/>
</dbReference>
<dbReference type="Gene3D" id="1.10.10.2910">
    <property type="match status" value="1"/>
</dbReference>
<dbReference type="SUPFAM" id="SSF55486">
    <property type="entry name" value="Metalloproteases ('zincins'), catalytic domain"/>
    <property type="match status" value="1"/>
</dbReference>
<dbReference type="PANTHER" id="PTHR43236:SF2">
    <property type="entry name" value="BLL0069 PROTEIN"/>
    <property type="match status" value="1"/>
</dbReference>
<reference evidence="3 4" key="1">
    <citation type="submission" date="2019-10" db="EMBL/GenBank/DDBJ databases">
        <title>Whole genome shotgun sequence of Acrocarpospora pleiomorpha NBRC 16267.</title>
        <authorList>
            <person name="Ichikawa N."/>
            <person name="Kimura A."/>
            <person name="Kitahashi Y."/>
            <person name="Komaki H."/>
            <person name="Oguchi A."/>
        </authorList>
    </citation>
    <scope>NUCLEOTIDE SEQUENCE [LARGE SCALE GENOMIC DNA]</scope>
    <source>
        <strain evidence="3 4">NBRC 16267</strain>
    </source>
</reference>
<dbReference type="CDD" id="cd00093">
    <property type="entry name" value="HTH_XRE"/>
    <property type="match status" value="1"/>
</dbReference>
<gene>
    <name evidence="3" type="ORF">Aple_079280</name>
</gene>
<protein>
    <recommendedName>
        <fullName evidence="2">HTH cro/C1-type domain-containing protein</fullName>
    </recommendedName>
</protein>
<comment type="caution">
    <text evidence="3">The sequence shown here is derived from an EMBL/GenBank/DDBJ whole genome shotgun (WGS) entry which is preliminary data.</text>
</comment>
<keyword evidence="4" id="KW-1185">Reference proteome</keyword>
<sequence>MLGETVERIQRLIAGSGLNQAAFAAKAGLDASKFSKSMNGVRRFTSLELARIADVGDVTVDWLLGVDKSVPALAARTRESAATSEAQAIAEADRLAQHWSDLASLGYRQPSTVLDAVPQRGLSIDQGHRLAELALARAADRGVEPWRVRDLSTVVEGVFGIDVRIMRFPRGYEGLSWADDNSRLMVVGTSDIPARQRFTIAHELGHLLARDDQGLHLDPDLSDTAHKKKPSEIKANAFATRFLLPQELLEEEAGRITWSDHSFASLACDLWVSPVNLAWRLYNLGLIDRRQCDAFVRMRSLDAAVLTNRLDSYWEWLATAGQPRLPVPLLRTSFQAYRDGKTTLRPFANLLGTETATIRAAMDGAREESPLSP</sequence>
<dbReference type="OrthoDB" id="9794834at2"/>
<dbReference type="Proteomes" id="UP000377595">
    <property type="component" value="Unassembled WGS sequence"/>
</dbReference>